<dbReference type="InterPro" id="IPR012340">
    <property type="entry name" value="NA-bd_OB-fold"/>
</dbReference>
<evidence type="ECO:0000256" key="1">
    <source>
        <dbReference type="ARBA" id="ARBA00023125"/>
    </source>
</evidence>
<feature type="region of interest" description="Disordered" evidence="3">
    <location>
        <begin position="146"/>
        <end position="176"/>
    </location>
</feature>
<dbReference type="AlphaFoldDB" id="A0A4V3IUP0"/>
<gene>
    <name evidence="4" type="ORF">E3T50_00540</name>
</gene>
<dbReference type="EMBL" id="SOHL01000003">
    <property type="protein sequence ID" value="TFD73476.1"/>
    <property type="molecule type" value="Genomic_DNA"/>
</dbReference>
<evidence type="ECO:0000256" key="2">
    <source>
        <dbReference type="PROSITE-ProRule" id="PRU00252"/>
    </source>
</evidence>
<dbReference type="GO" id="GO:0009295">
    <property type="term" value="C:nucleoid"/>
    <property type="evidence" value="ECO:0007669"/>
    <property type="project" value="TreeGrafter"/>
</dbReference>
<dbReference type="InterPro" id="IPR000424">
    <property type="entry name" value="Primosome_PriB/ssb"/>
</dbReference>
<dbReference type="PANTHER" id="PTHR10302:SF0">
    <property type="entry name" value="SINGLE-STRANDED DNA-BINDING PROTEIN, MITOCHONDRIAL"/>
    <property type="match status" value="1"/>
</dbReference>
<dbReference type="CDD" id="cd04496">
    <property type="entry name" value="SSB_OBF"/>
    <property type="match status" value="1"/>
</dbReference>
<feature type="compositionally biased region" description="Basic and acidic residues" evidence="3">
    <location>
        <begin position="146"/>
        <end position="156"/>
    </location>
</feature>
<dbReference type="RefSeq" id="WP_134550110.1">
    <property type="nucleotide sequence ID" value="NZ_SOHL01000003.1"/>
</dbReference>
<keyword evidence="5" id="KW-1185">Reference proteome</keyword>
<protein>
    <submittedName>
        <fullName evidence="4">Single-stranded DNA-binding protein</fullName>
    </submittedName>
</protein>
<dbReference type="InterPro" id="IPR011344">
    <property type="entry name" value="ssDNA-bd"/>
</dbReference>
<reference evidence="4 5" key="1">
    <citation type="submission" date="2019-03" db="EMBL/GenBank/DDBJ databases">
        <title>Genomics of glacier-inhabiting Cryobacterium strains.</title>
        <authorList>
            <person name="Liu Q."/>
            <person name="Xin Y.-H."/>
        </authorList>
    </citation>
    <scope>NUCLEOTIDE SEQUENCE [LARGE SCALE GENOMIC DNA]</scope>
    <source>
        <strain evidence="4 5">Hz16</strain>
    </source>
</reference>
<dbReference type="Pfam" id="PF00436">
    <property type="entry name" value="SSB"/>
    <property type="match status" value="1"/>
</dbReference>
<dbReference type="GO" id="GO:0003697">
    <property type="term" value="F:single-stranded DNA binding"/>
    <property type="evidence" value="ECO:0007669"/>
    <property type="project" value="InterPro"/>
</dbReference>
<sequence>MSDQITVSGIIGTVPRRTVANNGAPITSFRLASRQRRFDRAKNNWVDDDTSWYSITTFRQLALNAAQSLHKGEHVIVTGRLLIRNWTNAERSGIDVEIVAVSVGHDLSWYTTTPVRSVAPARADTERPEPEPVDWIESVESTIAHEAESVRPDRSGDGFVPVETDADRDAYASLDS</sequence>
<evidence type="ECO:0000313" key="5">
    <source>
        <dbReference type="Proteomes" id="UP000297983"/>
    </source>
</evidence>
<evidence type="ECO:0000256" key="3">
    <source>
        <dbReference type="SAM" id="MobiDB-lite"/>
    </source>
</evidence>
<evidence type="ECO:0000313" key="4">
    <source>
        <dbReference type="EMBL" id="TFD73476.1"/>
    </source>
</evidence>
<proteinExistence type="predicted"/>
<dbReference type="Proteomes" id="UP000297983">
    <property type="component" value="Unassembled WGS sequence"/>
</dbReference>
<accession>A0A4V3IUP0</accession>
<dbReference type="PROSITE" id="PS50935">
    <property type="entry name" value="SSB"/>
    <property type="match status" value="1"/>
</dbReference>
<comment type="caution">
    <text evidence="4">The sequence shown here is derived from an EMBL/GenBank/DDBJ whole genome shotgun (WGS) entry which is preliminary data.</text>
</comment>
<keyword evidence="1 2" id="KW-0238">DNA-binding</keyword>
<organism evidence="4 5">
    <name type="scientific">Cryobacterium gelidum</name>
    <dbReference type="NCBI Taxonomy" id="1259164"/>
    <lineage>
        <taxon>Bacteria</taxon>
        <taxon>Bacillati</taxon>
        <taxon>Actinomycetota</taxon>
        <taxon>Actinomycetes</taxon>
        <taxon>Micrococcales</taxon>
        <taxon>Microbacteriaceae</taxon>
        <taxon>Cryobacterium</taxon>
    </lineage>
</organism>
<dbReference type="SUPFAM" id="SSF50249">
    <property type="entry name" value="Nucleic acid-binding proteins"/>
    <property type="match status" value="1"/>
</dbReference>
<dbReference type="PANTHER" id="PTHR10302">
    <property type="entry name" value="SINGLE-STRANDED DNA-BINDING PROTEIN"/>
    <property type="match status" value="1"/>
</dbReference>
<dbReference type="Gene3D" id="2.40.50.140">
    <property type="entry name" value="Nucleic acid-binding proteins"/>
    <property type="match status" value="1"/>
</dbReference>
<dbReference type="GO" id="GO:0006260">
    <property type="term" value="P:DNA replication"/>
    <property type="evidence" value="ECO:0007669"/>
    <property type="project" value="InterPro"/>
</dbReference>
<name>A0A4V3IUP0_9MICO</name>